<comment type="similarity">
    <text evidence="9">Belongs to the PanD family.</text>
</comment>
<dbReference type="AlphaFoldDB" id="A0A3A9AFS3"/>
<keyword evidence="1 9" id="KW-0963">Cytoplasm</keyword>
<proteinExistence type="inferred from homology"/>
<dbReference type="Pfam" id="PF02261">
    <property type="entry name" value="Asp_decarbox"/>
    <property type="match status" value="1"/>
</dbReference>
<evidence type="ECO:0000256" key="9">
    <source>
        <dbReference type="HAMAP-Rule" id="MF_00446"/>
    </source>
</evidence>
<keyword evidence="8 9" id="KW-0670">Pyruvate</keyword>
<name>A0A3A9AFS3_9FIRM</name>
<evidence type="ECO:0000256" key="1">
    <source>
        <dbReference type="ARBA" id="ARBA00022490"/>
    </source>
</evidence>
<feature type="chain" id="PRO_5017499782" description="Aspartate 1-decarboxylase alpha chain" evidence="9 13">
    <location>
        <begin position="25"/>
        <end position="136"/>
    </location>
</feature>
<protein>
    <recommendedName>
        <fullName evidence="9">Aspartate 1-decarboxylase</fullName>
        <ecNumber evidence="9">4.1.1.11</ecNumber>
    </recommendedName>
    <alternativeName>
        <fullName evidence="9">Aspartate alpha-decarboxylase</fullName>
    </alternativeName>
    <component>
        <recommendedName>
            <fullName evidence="9">Aspartate 1-decarboxylase beta chain</fullName>
        </recommendedName>
    </component>
    <component>
        <recommendedName>
            <fullName evidence="9">Aspartate 1-decarboxylase alpha chain</fullName>
        </recommendedName>
    </component>
</protein>
<keyword evidence="5 9" id="KW-0865">Zymogen</keyword>
<keyword evidence="15" id="KW-1185">Reference proteome</keyword>
<dbReference type="PANTHER" id="PTHR21012">
    <property type="entry name" value="ASPARTATE 1-DECARBOXYLASE"/>
    <property type="match status" value="1"/>
</dbReference>
<keyword evidence="3 9" id="KW-0210">Decarboxylase</keyword>
<evidence type="ECO:0000256" key="5">
    <source>
        <dbReference type="ARBA" id="ARBA00023145"/>
    </source>
</evidence>
<evidence type="ECO:0000313" key="14">
    <source>
        <dbReference type="EMBL" id="RKI90490.1"/>
    </source>
</evidence>
<dbReference type="OrthoDB" id="9803983at2"/>
<evidence type="ECO:0000256" key="10">
    <source>
        <dbReference type="PIRSR" id="PIRSR006246-1"/>
    </source>
</evidence>
<comment type="pathway">
    <text evidence="9">Cofactor biosynthesis; (R)-pantothenate biosynthesis; beta-alanine from L-aspartate: step 1/1.</text>
</comment>
<feature type="chain" id="PRO_5017499781" description="Aspartate 1-decarboxylase beta chain" evidence="9 13">
    <location>
        <begin position="1"/>
        <end position="24"/>
    </location>
</feature>
<feature type="modified residue" description="Pyruvic acid (Ser)" evidence="9 12">
    <location>
        <position position="25"/>
    </location>
</feature>
<keyword evidence="6 9" id="KW-0456">Lyase</keyword>
<accession>A0A3A9AFS3</accession>
<organism evidence="14 15">
    <name type="scientific">Parablautia intestinalis</name>
    <dbReference type="NCBI Taxonomy" id="2320100"/>
    <lineage>
        <taxon>Bacteria</taxon>
        <taxon>Bacillati</taxon>
        <taxon>Bacillota</taxon>
        <taxon>Clostridia</taxon>
        <taxon>Lachnospirales</taxon>
        <taxon>Lachnospiraceae</taxon>
        <taxon>Parablautia</taxon>
    </lineage>
</organism>
<comment type="cofactor">
    <cofactor evidence="9 10">
        <name>pyruvate</name>
        <dbReference type="ChEBI" id="CHEBI:15361"/>
    </cofactor>
    <text evidence="9 10">Binds 1 pyruvoyl group covalently per subunit.</text>
</comment>
<feature type="binding site" evidence="9 11">
    <location>
        <begin position="73"/>
        <end position="75"/>
    </location>
    <ligand>
        <name>substrate</name>
    </ligand>
</feature>
<dbReference type="PIRSF" id="PIRSF006246">
    <property type="entry name" value="Asp_decarbox"/>
    <property type="match status" value="1"/>
</dbReference>
<comment type="subcellular location">
    <subcellularLocation>
        <location evidence="9">Cytoplasm</location>
    </subcellularLocation>
</comment>
<evidence type="ECO:0000256" key="6">
    <source>
        <dbReference type="ARBA" id="ARBA00023239"/>
    </source>
</evidence>
<evidence type="ECO:0000256" key="8">
    <source>
        <dbReference type="ARBA" id="ARBA00023317"/>
    </source>
</evidence>
<comment type="subunit">
    <text evidence="9">Heterooctamer of four alpha and four beta subunits.</text>
</comment>
<feature type="binding site" evidence="9 11">
    <location>
        <position position="57"/>
    </location>
    <ligand>
        <name>substrate</name>
    </ligand>
</feature>
<reference evidence="14 15" key="1">
    <citation type="submission" date="2018-09" db="EMBL/GenBank/DDBJ databases">
        <title>Murine metabolic-syndrome-specific gut microbial biobank.</title>
        <authorList>
            <person name="Liu C."/>
        </authorList>
    </citation>
    <scope>NUCLEOTIDE SEQUENCE [LARGE SCALE GENOMIC DNA]</scope>
    <source>
        <strain evidence="14 15">0.1xD8-82</strain>
    </source>
</reference>
<evidence type="ECO:0000256" key="7">
    <source>
        <dbReference type="ARBA" id="ARBA00023270"/>
    </source>
</evidence>
<dbReference type="Proteomes" id="UP000280696">
    <property type="component" value="Unassembled WGS sequence"/>
</dbReference>
<comment type="PTM">
    <text evidence="9 12">Is synthesized initially as an inactive proenzyme, which is activated by self-cleavage at a specific serine bond to produce a beta-subunit with a hydroxyl group at its C-terminus and an alpha-subunit with a pyruvoyl group at its N-terminus.</text>
</comment>
<dbReference type="SUPFAM" id="SSF50692">
    <property type="entry name" value="ADC-like"/>
    <property type="match status" value="1"/>
</dbReference>
<evidence type="ECO:0000256" key="11">
    <source>
        <dbReference type="PIRSR" id="PIRSR006246-2"/>
    </source>
</evidence>
<dbReference type="PANTHER" id="PTHR21012:SF0">
    <property type="entry name" value="ASPARTATE 1-DECARBOXYLASE"/>
    <property type="match status" value="1"/>
</dbReference>
<dbReference type="EMBL" id="RAYQ01000014">
    <property type="protein sequence ID" value="RKI90490.1"/>
    <property type="molecule type" value="Genomic_DNA"/>
</dbReference>
<dbReference type="GO" id="GO:0004068">
    <property type="term" value="F:aspartate 1-decarboxylase activity"/>
    <property type="evidence" value="ECO:0007669"/>
    <property type="project" value="UniProtKB-UniRule"/>
</dbReference>
<dbReference type="RefSeq" id="WP_120470726.1">
    <property type="nucleotide sequence ID" value="NZ_CATAJS010000089.1"/>
</dbReference>
<evidence type="ECO:0000256" key="13">
    <source>
        <dbReference type="PIRSR" id="PIRSR006246-5"/>
    </source>
</evidence>
<dbReference type="HAMAP" id="MF_00446">
    <property type="entry name" value="PanD"/>
    <property type="match status" value="1"/>
</dbReference>
<dbReference type="EC" id="4.1.1.11" evidence="9"/>
<dbReference type="InterPro" id="IPR009010">
    <property type="entry name" value="Asp_de-COase-like_dom_sf"/>
</dbReference>
<comment type="function">
    <text evidence="9">Catalyzes the pyruvoyl-dependent decarboxylation of aspartate to produce beta-alanine.</text>
</comment>
<dbReference type="NCBIfam" id="TIGR00223">
    <property type="entry name" value="panD"/>
    <property type="match status" value="1"/>
</dbReference>
<sequence>MILEMLKSKIHRATVTQAELNYVGSITIDEKLMEAAEIFEYEKVQIADVDNGARFETYAIAGKAGSGTICLNGAAARMVSTGDKIIIMCYAGMTKEERKANPPRVVFVDDQNKITSVARYEKHGMLGDISEEINMR</sequence>
<evidence type="ECO:0000256" key="4">
    <source>
        <dbReference type="ARBA" id="ARBA00022813"/>
    </source>
</evidence>
<comment type="caution">
    <text evidence="14">The sequence shown here is derived from an EMBL/GenBank/DDBJ whole genome shotgun (WGS) entry which is preliminary data.</text>
</comment>
<keyword evidence="7 9" id="KW-0704">Schiff base</keyword>
<comment type="catalytic activity">
    <reaction evidence="9">
        <text>L-aspartate + H(+) = beta-alanine + CO2</text>
        <dbReference type="Rhea" id="RHEA:19497"/>
        <dbReference type="ChEBI" id="CHEBI:15378"/>
        <dbReference type="ChEBI" id="CHEBI:16526"/>
        <dbReference type="ChEBI" id="CHEBI:29991"/>
        <dbReference type="ChEBI" id="CHEBI:57966"/>
        <dbReference type="EC" id="4.1.1.11"/>
    </reaction>
</comment>
<evidence type="ECO:0000256" key="2">
    <source>
        <dbReference type="ARBA" id="ARBA00022655"/>
    </source>
</evidence>
<evidence type="ECO:0000256" key="12">
    <source>
        <dbReference type="PIRSR" id="PIRSR006246-3"/>
    </source>
</evidence>
<evidence type="ECO:0000256" key="3">
    <source>
        <dbReference type="ARBA" id="ARBA00022793"/>
    </source>
</evidence>
<dbReference type="GO" id="GO:0015940">
    <property type="term" value="P:pantothenate biosynthetic process"/>
    <property type="evidence" value="ECO:0007669"/>
    <property type="project" value="UniProtKB-UniRule"/>
</dbReference>
<dbReference type="UniPathway" id="UPA00028">
    <property type="reaction ID" value="UER00002"/>
</dbReference>
<gene>
    <name evidence="9" type="primary">panD</name>
    <name evidence="14" type="ORF">D7V94_13780</name>
</gene>
<feature type="active site" description="Proton donor" evidence="9 10">
    <location>
        <position position="58"/>
    </location>
</feature>
<dbReference type="CDD" id="cd06919">
    <property type="entry name" value="Asp_decarbox"/>
    <property type="match status" value="1"/>
</dbReference>
<dbReference type="GO" id="GO:0005829">
    <property type="term" value="C:cytosol"/>
    <property type="evidence" value="ECO:0007669"/>
    <property type="project" value="TreeGrafter"/>
</dbReference>
<keyword evidence="2 9" id="KW-0566">Pantothenate biosynthesis</keyword>
<feature type="active site" description="Schiff-base intermediate with substrate; via pyruvic acid" evidence="9 10">
    <location>
        <position position="25"/>
    </location>
</feature>
<evidence type="ECO:0000313" key="15">
    <source>
        <dbReference type="Proteomes" id="UP000280696"/>
    </source>
</evidence>
<dbReference type="GO" id="GO:0006523">
    <property type="term" value="P:alanine biosynthetic process"/>
    <property type="evidence" value="ECO:0007669"/>
    <property type="project" value="InterPro"/>
</dbReference>
<dbReference type="InterPro" id="IPR003190">
    <property type="entry name" value="Asp_decarbox"/>
</dbReference>
<dbReference type="Gene3D" id="2.40.40.20">
    <property type="match status" value="1"/>
</dbReference>
<keyword evidence="4 9" id="KW-0068">Autocatalytic cleavage</keyword>